<dbReference type="PANTHER" id="PTHR43479">
    <property type="entry name" value="ACREF/ENVCD OPERON REPRESSOR-RELATED"/>
    <property type="match status" value="1"/>
</dbReference>
<keyword evidence="2 4" id="KW-0238">DNA-binding</keyword>
<dbReference type="RefSeq" id="WP_261936927.1">
    <property type="nucleotide sequence ID" value="NZ_AP018818.1"/>
</dbReference>
<dbReference type="EMBL" id="AP018818">
    <property type="protein sequence ID" value="BBF72030.1"/>
    <property type="molecule type" value="Genomic_DNA"/>
</dbReference>
<evidence type="ECO:0000313" key="6">
    <source>
        <dbReference type="EMBL" id="BBF72030.1"/>
    </source>
</evidence>
<dbReference type="PROSITE" id="PS50977">
    <property type="entry name" value="HTH_TETR_2"/>
    <property type="match status" value="1"/>
</dbReference>
<evidence type="ECO:0000256" key="2">
    <source>
        <dbReference type="ARBA" id="ARBA00023125"/>
    </source>
</evidence>
<accession>A0ABN5WJT4</accession>
<dbReference type="InterPro" id="IPR009057">
    <property type="entry name" value="Homeodomain-like_sf"/>
</dbReference>
<dbReference type="Pfam" id="PF00440">
    <property type="entry name" value="TetR_N"/>
    <property type="match status" value="1"/>
</dbReference>
<organism evidence="6 7">
    <name type="scientific">Sphingomonas bisphenolicum</name>
    <dbReference type="NCBI Taxonomy" id="296544"/>
    <lineage>
        <taxon>Bacteria</taxon>
        <taxon>Pseudomonadati</taxon>
        <taxon>Pseudomonadota</taxon>
        <taxon>Alphaproteobacteria</taxon>
        <taxon>Sphingomonadales</taxon>
        <taxon>Sphingomonadaceae</taxon>
        <taxon>Sphingomonas</taxon>
    </lineage>
</organism>
<evidence type="ECO:0000256" key="1">
    <source>
        <dbReference type="ARBA" id="ARBA00023015"/>
    </source>
</evidence>
<dbReference type="Proteomes" id="UP001059971">
    <property type="component" value="Chromosome 2"/>
</dbReference>
<keyword evidence="1" id="KW-0805">Transcription regulation</keyword>
<sequence>MSEKKTAYHHGNLKAALIELAERLIEAGGFENLTMQSLTDGVGVQPSAAYRHFRNREFLLRSLAKRSFDRWNEEIKTIIEQTPPKQRTDAFFRFFFRSALAQPQMFRLMFVSEYGRDSRSIEGMVSFLTLETAIAQLSPEQDEETIRARLLSSWGAIHGTALLLIEGRLQRFYVGHMDTDDLVDHIIATQIHSPP</sequence>
<dbReference type="SUPFAM" id="SSF48498">
    <property type="entry name" value="Tetracyclin repressor-like, C-terminal domain"/>
    <property type="match status" value="1"/>
</dbReference>
<dbReference type="Pfam" id="PF13305">
    <property type="entry name" value="TetR_C_33"/>
    <property type="match status" value="1"/>
</dbReference>
<feature type="DNA-binding region" description="H-T-H motif" evidence="4">
    <location>
        <begin position="34"/>
        <end position="53"/>
    </location>
</feature>
<feature type="domain" description="HTH tetR-type" evidence="5">
    <location>
        <begin position="11"/>
        <end position="71"/>
    </location>
</feature>
<evidence type="ECO:0000256" key="4">
    <source>
        <dbReference type="PROSITE-ProRule" id="PRU00335"/>
    </source>
</evidence>
<dbReference type="InterPro" id="IPR050624">
    <property type="entry name" value="HTH-type_Tx_Regulator"/>
</dbReference>
<keyword evidence="7" id="KW-1185">Reference proteome</keyword>
<evidence type="ECO:0000313" key="7">
    <source>
        <dbReference type="Proteomes" id="UP001059971"/>
    </source>
</evidence>
<dbReference type="Gene3D" id="1.10.357.10">
    <property type="entry name" value="Tetracycline Repressor, domain 2"/>
    <property type="match status" value="1"/>
</dbReference>
<keyword evidence="3" id="KW-0804">Transcription</keyword>
<dbReference type="SUPFAM" id="SSF46689">
    <property type="entry name" value="Homeodomain-like"/>
    <property type="match status" value="1"/>
</dbReference>
<evidence type="ECO:0000256" key="3">
    <source>
        <dbReference type="ARBA" id="ARBA00023163"/>
    </source>
</evidence>
<evidence type="ECO:0000259" key="5">
    <source>
        <dbReference type="PROSITE" id="PS50977"/>
    </source>
</evidence>
<dbReference type="PRINTS" id="PR00455">
    <property type="entry name" value="HTHTETR"/>
</dbReference>
<protein>
    <submittedName>
        <fullName evidence="6">TetR family transcriptional regulator</fullName>
    </submittedName>
</protein>
<dbReference type="PANTHER" id="PTHR43479:SF11">
    <property type="entry name" value="ACREF_ENVCD OPERON REPRESSOR-RELATED"/>
    <property type="match status" value="1"/>
</dbReference>
<dbReference type="InterPro" id="IPR025996">
    <property type="entry name" value="MT1864/Rv1816-like_C"/>
</dbReference>
<reference evidence="6" key="1">
    <citation type="submission" date="2018-07" db="EMBL/GenBank/DDBJ databases">
        <title>Complete genome sequence of Sphingomonas bisphenolicum strain AO1, a bisphenol A degradative bacterium isolated from Japanese farm field.</title>
        <authorList>
            <person name="Murakami M."/>
            <person name="Koh M."/>
            <person name="Koba S."/>
            <person name="Matsumura Y."/>
        </authorList>
    </citation>
    <scope>NUCLEOTIDE SEQUENCE</scope>
    <source>
        <strain evidence="6">AO1</strain>
    </source>
</reference>
<dbReference type="InterPro" id="IPR001647">
    <property type="entry name" value="HTH_TetR"/>
</dbReference>
<dbReference type="InterPro" id="IPR036271">
    <property type="entry name" value="Tet_transcr_reg_TetR-rel_C_sf"/>
</dbReference>
<gene>
    <name evidence="6" type="ORF">SBA_ch2_5630</name>
</gene>
<name>A0ABN5WJT4_9SPHN</name>
<proteinExistence type="predicted"/>